<proteinExistence type="predicted"/>
<reference evidence="1" key="1">
    <citation type="submission" date="2014-09" db="EMBL/GenBank/DDBJ databases">
        <authorList>
            <person name="Magalhaes I.L.F."/>
            <person name="Oliveira U."/>
            <person name="Santos F.R."/>
            <person name="Vidigal T.H.D.A."/>
            <person name="Brescovit A.D."/>
            <person name="Santos A.J."/>
        </authorList>
    </citation>
    <scope>NUCLEOTIDE SEQUENCE</scope>
    <source>
        <tissue evidence="1">Shoot tissue taken approximately 20 cm above the soil surface</tissue>
    </source>
</reference>
<reference evidence="1" key="2">
    <citation type="journal article" date="2015" name="Data Brief">
        <title>Shoot transcriptome of the giant reed, Arundo donax.</title>
        <authorList>
            <person name="Barrero R.A."/>
            <person name="Guerrero F.D."/>
            <person name="Moolhuijzen P."/>
            <person name="Goolsby J.A."/>
            <person name="Tidwell J."/>
            <person name="Bellgard S.E."/>
            <person name="Bellgard M.I."/>
        </authorList>
    </citation>
    <scope>NUCLEOTIDE SEQUENCE</scope>
    <source>
        <tissue evidence="1">Shoot tissue taken approximately 20 cm above the soil surface</tissue>
    </source>
</reference>
<name>A0A0A9QTL1_ARUDO</name>
<protein>
    <submittedName>
        <fullName evidence="1">Uncharacterized protein</fullName>
    </submittedName>
</protein>
<dbReference type="AlphaFoldDB" id="A0A0A9QTL1"/>
<accession>A0A0A9QTL1</accession>
<sequence>MVPTKPLQLVSCIRTVNFVPGSTLGSALTSATASSIAGLTTFPITELKVKSAPMRTSAGLVRLPVPFWLSAMVPLTKIQTHRSMEAK</sequence>
<evidence type="ECO:0000313" key="1">
    <source>
        <dbReference type="EMBL" id="JAD97597.1"/>
    </source>
</evidence>
<dbReference type="EMBL" id="GBRH01200298">
    <property type="protein sequence ID" value="JAD97597.1"/>
    <property type="molecule type" value="Transcribed_RNA"/>
</dbReference>
<organism evidence="1">
    <name type="scientific">Arundo donax</name>
    <name type="common">Giant reed</name>
    <name type="synonym">Donax arundinaceus</name>
    <dbReference type="NCBI Taxonomy" id="35708"/>
    <lineage>
        <taxon>Eukaryota</taxon>
        <taxon>Viridiplantae</taxon>
        <taxon>Streptophyta</taxon>
        <taxon>Embryophyta</taxon>
        <taxon>Tracheophyta</taxon>
        <taxon>Spermatophyta</taxon>
        <taxon>Magnoliopsida</taxon>
        <taxon>Liliopsida</taxon>
        <taxon>Poales</taxon>
        <taxon>Poaceae</taxon>
        <taxon>PACMAD clade</taxon>
        <taxon>Arundinoideae</taxon>
        <taxon>Arundineae</taxon>
        <taxon>Arundo</taxon>
    </lineage>
</organism>